<reference evidence="3 4" key="1">
    <citation type="submission" date="2017-05" db="EMBL/GenBank/DDBJ databases">
        <title>Biotechnological potential of actinobacteria isolated from South African environments.</title>
        <authorList>
            <person name="Le Roes-Hill M."/>
            <person name="Prins A."/>
            <person name="Durrell K.A."/>
        </authorList>
    </citation>
    <scope>NUCLEOTIDE SEQUENCE [LARGE SCALE GENOMIC DNA]</scope>
    <source>
        <strain evidence="3">M26</strain>
    </source>
</reference>
<protein>
    <recommendedName>
        <fullName evidence="5">TIR domain-containing protein</fullName>
    </recommendedName>
</protein>
<dbReference type="EMBL" id="NGFP01000161">
    <property type="protein sequence ID" value="OUC92778.1"/>
    <property type="molecule type" value="Genomic_DNA"/>
</dbReference>
<dbReference type="RefSeq" id="WP_086576657.1">
    <property type="nucleotide sequence ID" value="NZ_NGFP01000161.1"/>
</dbReference>
<evidence type="ECO:0000256" key="2">
    <source>
        <dbReference type="SAM" id="Phobius"/>
    </source>
</evidence>
<evidence type="ECO:0000313" key="3">
    <source>
        <dbReference type="EMBL" id="OUC92778.1"/>
    </source>
</evidence>
<keyword evidence="2" id="KW-0812">Transmembrane</keyword>
<feature type="compositionally biased region" description="Basic residues" evidence="1">
    <location>
        <begin position="204"/>
        <end position="220"/>
    </location>
</feature>
<gene>
    <name evidence="3" type="ORF">CA984_28755</name>
</gene>
<comment type="caution">
    <text evidence="3">The sequence shown here is derived from an EMBL/GenBank/DDBJ whole genome shotgun (WGS) entry which is preliminary data.</text>
</comment>
<evidence type="ECO:0000313" key="4">
    <source>
        <dbReference type="Proteomes" id="UP000194761"/>
    </source>
</evidence>
<evidence type="ECO:0008006" key="5">
    <source>
        <dbReference type="Google" id="ProtNLM"/>
    </source>
</evidence>
<feature type="transmembrane region" description="Helical" evidence="2">
    <location>
        <begin position="145"/>
        <end position="168"/>
    </location>
</feature>
<evidence type="ECO:0000256" key="1">
    <source>
        <dbReference type="SAM" id="MobiDB-lite"/>
    </source>
</evidence>
<name>A0A243RFC5_9ACTN</name>
<accession>A0A243RFC5</accession>
<dbReference type="Proteomes" id="UP000194761">
    <property type="component" value="Unassembled WGS sequence"/>
</dbReference>
<proteinExistence type="predicted"/>
<keyword evidence="4" id="KW-1185">Reference proteome</keyword>
<organism evidence="3 4">
    <name type="scientific">Streptosporangium minutum</name>
    <dbReference type="NCBI Taxonomy" id="569862"/>
    <lineage>
        <taxon>Bacteria</taxon>
        <taxon>Bacillati</taxon>
        <taxon>Actinomycetota</taxon>
        <taxon>Actinomycetes</taxon>
        <taxon>Streptosporangiales</taxon>
        <taxon>Streptosporangiaceae</taxon>
        <taxon>Streptosporangium</taxon>
    </lineage>
</organism>
<sequence length="232" mass="25658">MGLAVTPDLWNDIRTALDSSAWLVIMASPEAAASEGVGKEILHWLDTRTPDRILLVVTGGTLKWDSRAGDFDREASTAVHPALYGRLRAAPRHVDMSWARGSDRLTLRDRAFRDQIAEIAAPLHGLTRDELDSADIREERRVRRLVRLTIVSLSILLVAALVAAALAVNALGTANRQRKIATARFMADRSALIGDSDPRPVPAPRRRRHPRRPPQRRRPARHDGGPVQAGPR</sequence>
<keyword evidence="2" id="KW-0472">Membrane</keyword>
<keyword evidence="2" id="KW-1133">Transmembrane helix</keyword>
<feature type="region of interest" description="Disordered" evidence="1">
    <location>
        <begin position="191"/>
        <end position="232"/>
    </location>
</feature>
<dbReference type="AlphaFoldDB" id="A0A243RFC5"/>